<evidence type="ECO:0000256" key="3">
    <source>
        <dbReference type="ARBA" id="ARBA00022692"/>
    </source>
</evidence>
<dbReference type="PANTHER" id="PTHR24322">
    <property type="entry name" value="PKSB"/>
    <property type="match status" value="1"/>
</dbReference>
<proteinExistence type="inferred from homology"/>
<dbReference type="EMBL" id="JAGTJS010000002">
    <property type="protein sequence ID" value="KAH7274073.1"/>
    <property type="molecule type" value="Genomic_DNA"/>
</dbReference>
<dbReference type="SUPFAM" id="SSF51735">
    <property type="entry name" value="NAD(P)-binding Rossmann-fold domains"/>
    <property type="match status" value="1"/>
</dbReference>
<keyword evidence="8" id="KW-0472">Membrane</keyword>
<dbReference type="AlphaFoldDB" id="A0A9P9RD33"/>
<dbReference type="InterPro" id="IPR036291">
    <property type="entry name" value="NAD(P)-bd_dom_sf"/>
</dbReference>
<dbReference type="PRINTS" id="PR00081">
    <property type="entry name" value="GDHRDH"/>
</dbReference>
<keyword evidence="12" id="KW-0732">Signal</keyword>
<evidence type="ECO:0000256" key="6">
    <source>
        <dbReference type="ARBA" id="ARBA00023002"/>
    </source>
</evidence>
<dbReference type="PRINTS" id="PR00080">
    <property type="entry name" value="SDRFAMILY"/>
</dbReference>
<evidence type="ECO:0000313" key="13">
    <source>
        <dbReference type="EMBL" id="KAH7274073.1"/>
    </source>
</evidence>
<dbReference type="Gene3D" id="3.40.50.720">
    <property type="entry name" value="NAD(P)-binding Rossmann-like Domain"/>
    <property type="match status" value="1"/>
</dbReference>
<dbReference type="Proteomes" id="UP000736672">
    <property type="component" value="Unassembled WGS sequence"/>
</dbReference>
<dbReference type="GO" id="GO:0052650">
    <property type="term" value="F:all-trans-retinol dehydrogenase (NADP+) activity"/>
    <property type="evidence" value="ECO:0007669"/>
    <property type="project" value="UniProtKB-ARBA"/>
</dbReference>
<keyword evidence="14" id="KW-1185">Reference proteome</keyword>
<sequence length="621" mass="67529">MTVSRLLVPLLFLAGQSLAGNFTISNGQIFTPGFVVLNAPQPDTPLGGDTLHVSIDVTANGKLPLPPYEEDAPSQIFSIEMFLYSYTTGRNFTISNGTASANNASLGEIMAQEPDSTVKHVNWVWPDCLVGDGKPEDDESDRGIYNISIRQNFRLNGDDYYTIFDVPISVTNSIQEDDDRPSCDDLSNELLPYEDVDAETANEVGVLFAPGDATEVEAGDKDSGASIANLGLMAYAGGITAVMPMHQGLIPREGFCADVVLRLFRRTVLNPALLFPLVLLARFTKSGQDLAKLHPASRHLGTLFCVALVRWASDWASEKARNNWVNDKYDWTREIVLVTGGAGGIGGHMVKLLDERGITVVVLDVQPMSFAVSANVHHFQCDLRSPENVEAVAEKVRAQVGHPTVVINNAGVARGKTVLEAEPGDVRFTFDVNLLAPFWTARTFVPDMVANNHGMIVTVASYAAWLTIPNMVDYGASKAASLALHEGLTAELTTRYNAPKVRTVIVHPGHTKTALFTGYDQKTDFLMPQLEPGTVADAVVKQVLTGRSGYVVIPGFGMILAALRMLPDWYAIPLRAKAQSYMNNFRGRQVIEDVDAAYEDDHHLKRGINDTTESAVLVPGV</sequence>
<evidence type="ECO:0000256" key="8">
    <source>
        <dbReference type="ARBA" id="ARBA00023136"/>
    </source>
</evidence>
<dbReference type="PANTHER" id="PTHR24322:SF736">
    <property type="entry name" value="RETINOL DEHYDROGENASE 10"/>
    <property type="match status" value="1"/>
</dbReference>
<dbReference type="Pfam" id="PF00106">
    <property type="entry name" value="adh_short"/>
    <property type="match status" value="1"/>
</dbReference>
<accession>A0A9P9RD33</accession>
<gene>
    <name evidence="13" type="ORF">B0J15DRAFT_508197</name>
</gene>
<evidence type="ECO:0000256" key="7">
    <source>
        <dbReference type="ARBA" id="ARBA00023098"/>
    </source>
</evidence>
<comment type="caution">
    <text evidence="13">The sequence shown here is derived from an EMBL/GenBank/DDBJ whole genome shotgun (WGS) entry which is preliminary data.</text>
</comment>
<evidence type="ECO:0000256" key="5">
    <source>
        <dbReference type="ARBA" id="ARBA00022989"/>
    </source>
</evidence>
<comment type="function">
    <text evidence="9">Catalyzes the reduction of all-trans-retinal to all-trans-retinol in the presence of NADPH.</text>
</comment>
<name>A0A9P9RD33_FUSSL</name>
<feature type="signal peptide" evidence="12">
    <location>
        <begin position="1"/>
        <end position="19"/>
    </location>
</feature>
<dbReference type="OrthoDB" id="10253736at2759"/>
<dbReference type="FunFam" id="3.40.50.720:FF:000131">
    <property type="entry name" value="Short-chain dehydrogenase/reductase 3"/>
    <property type="match status" value="1"/>
</dbReference>
<evidence type="ECO:0000256" key="9">
    <source>
        <dbReference type="ARBA" id="ARBA00059620"/>
    </source>
</evidence>
<evidence type="ECO:0000256" key="1">
    <source>
        <dbReference type="ARBA" id="ARBA00004141"/>
    </source>
</evidence>
<keyword evidence="4" id="KW-0521">NADP</keyword>
<comment type="similarity">
    <text evidence="2">Belongs to the short-chain dehydrogenases/reductases (SDR) family.</text>
</comment>
<keyword evidence="6" id="KW-0560">Oxidoreductase</keyword>
<evidence type="ECO:0000256" key="2">
    <source>
        <dbReference type="ARBA" id="ARBA00006484"/>
    </source>
</evidence>
<dbReference type="CDD" id="cd05339">
    <property type="entry name" value="17beta-HSDXI-like_SDR_c"/>
    <property type="match status" value="1"/>
</dbReference>
<evidence type="ECO:0000256" key="11">
    <source>
        <dbReference type="ARBA" id="ARBA00082544"/>
    </source>
</evidence>
<reference evidence="13" key="1">
    <citation type="journal article" date="2021" name="Nat. Commun.">
        <title>Genetic determinants of endophytism in the Arabidopsis root mycobiome.</title>
        <authorList>
            <person name="Mesny F."/>
            <person name="Miyauchi S."/>
            <person name="Thiergart T."/>
            <person name="Pickel B."/>
            <person name="Atanasova L."/>
            <person name="Karlsson M."/>
            <person name="Huettel B."/>
            <person name="Barry K.W."/>
            <person name="Haridas S."/>
            <person name="Chen C."/>
            <person name="Bauer D."/>
            <person name="Andreopoulos W."/>
            <person name="Pangilinan J."/>
            <person name="LaButti K."/>
            <person name="Riley R."/>
            <person name="Lipzen A."/>
            <person name="Clum A."/>
            <person name="Drula E."/>
            <person name="Henrissat B."/>
            <person name="Kohler A."/>
            <person name="Grigoriev I.V."/>
            <person name="Martin F.M."/>
            <person name="Hacquard S."/>
        </authorList>
    </citation>
    <scope>NUCLEOTIDE SEQUENCE</scope>
    <source>
        <strain evidence="13">FSSC 5 MPI-SDFR-AT-0091</strain>
    </source>
</reference>
<dbReference type="InterPro" id="IPR002347">
    <property type="entry name" value="SDR_fam"/>
</dbReference>
<dbReference type="GO" id="GO:0016020">
    <property type="term" value="C:membrane"/>
    <property type="evidence" value="ECO:0007669"/>
    <property type="project" value="UniProtKB-SubCell"/>
</dbReference>
<evidence type="ECO:0000313" key="14">
    <source>
        <dbReference type="Proteomes" id="UP000736672"/>
    </source>
</evidence>
<keyword evidence="3" id="KW-0812">Transmembrane</keyword>
<organism evidence="13 14">
    <name type="scientific">Fusarium solani</name>
    <name type="common">Filamentous fungus</name>
    <dbReference type="NCBI Taxonomy" id="169388"/>
    <lineage>
        <taxon>Eukaryota</taxon>
        <taxon>Fungi</taxon>
        <taxon>Dikarya</taxon>
        <taxon>Ascomycota</taxon>
        <taxon>Pezizomycotina</taxon>
        <taxon>Sordariomycetes</taxon>
        <taxon>Hypocreomycetidae</taxon>
        <taxon>Hypocreales</taxon>
        <taxon>Nectriaceae</taxon>
        <taxon>Fusarium</taxon>
        <taxon>Fusarium solani species complex</taxon>
    </lineage>
</organism>
<keyword evidence="7" id="KW-0443">Lipid metabolism</keyword>
<evidence type="ECO:0000256" key="12">
    <source>
        <dbReference type="SAM" id="SignalP"/>
    </source>
</evidence>
<protein>
    <recommendedName>
        <fullName evidence="10">Short-chain dehydrogenase/reductase 3</fullName>
    </recommendedName>
    <alternativeName>
        <fullName evidence="11">Retinal short-chain dehydrogenase/reductase 1</fullName>
    </alternativeName>
</protein>
<evidence type="ECO:0000256" key="4">
    <source>
        <dbReference type="ARBA" id="ARBA00022857"/>
    </source>
</evidence>
<keyword evidence="5" id="KW-1133">Transmembrane helix</keyword>
<evidence type="ECO:0000256" key="10">
    <source>
        <dbReference type="ARBA" id="ARBA00068717"/>
    </source>
</evidence>
<comment type="subcellular location">
    <subcellularLocation>
        <location evidence="1">Membrane</location>
        <topology evidence="1">Multi-pass membrane protein</topology>
    </subcellularLocation>
</comment>
<feature type="chain" id="PRO_5040510457" description="Short-chain dehydrogenase/reductase 3" evidence="12">
    <location>
        <begin position="20"/>
        <end position="621"/>
    </location>
</feature>